<accession>A0AAD5JCS1</accession>
<dbReference type="AlphaFoldDB" id="A0AAD5JCS1"/>
<evidence type="ECO:0000313" key="3">
    <source>
        <dbReference type="Proteomes" id="UP001064489"/>
    </source>
</evidence>
<dbReference type="Proteomes" id="UP001064489">
    <property type="component" value="Chromosome 1"/>
</dbReference>
<feature type="compositionally biased region" description="Basic residues" evidence="1">
    <location>
        <begin position="22"/>
        <end position="33"/>
    </location>
</feature>
<organism evidence="2 3">
    <name type="scientific">Acer negundo</name>
    <name type="common">Box elder</name>
    <dbReference type="NCBI Taxonomy" id="4023"/>
    <lineage>
        <taxon>Eukaryota</taxon>
        <taxon>Viridiplantae</taxon>
        <taxon>Streptophyta</taxon>
        <taxon>Embryophyta</taxon>
        <taxon>Tracheophyta</taxon>
        <taxon>Spermatophyta</taxon>
        <taxon>Magnoliopsida</taxon>
        <taxon>eudicotyledons</taxon>
        <taxon>Gunneridae</taxon>
        <taxon>Pentapetalae</taxon>
        <taxon>rosids</taxon>
        <taxon>malvids</taxon>
        <taxon>Sapindales</taxon>
        <taxon>Sapindaceae</taxon>
        <taxon>Hippocastanoideae</taxon>
        <taxon>Acereae</taxon>
        <taxon>Acer</taxon>
    </lineage>
</organism>
<comment type="caution">
    <text evidence="2">The sequence shown here is derived from an EMBL/GenBank/DDBJ whole genome shotgun (WGS) entry which is preliminary data.</text>
</comment>
<feature type="region of interest" description="Disordered" evidence="1">
    <location>
        <begin position="1"/>
        <end position="33"/>
    </location>
</feature>
<name>A0AAD5JCS1_ACENE</name>
<keyword evidence="3" id="KW-1185">Reference proteome</keyword>
<evidence type="ECO:0000256" key="1">
    <source>
        <dbReference type="SAM" id="MobiDB-lite"/>
    </source>
</evidence>
<reference evidence="2" key="2">
    <citation type="submission" date="2023-02" db="EMBL/GenBank/DDBJ databases">
        <authorList>
            <person name="Swenson N.G."/>
            <person name="Wegrzyn J.L."/>
            <person name="Mcevoy S.L."/>
        </authorList>
    </citation>
    <scope>NUCLEOTIDE SEQUENCE</scope>
    <source>
        <strain evidence="2">91603</strain>
        <tissue evidence="2">Leaf</tissue>
    </source>
</reference>
<protein>
    <submittedName>
        <fullName evidence="2">Uncharacterized protein</fullName>
    </submittedName>
</protein>
<feature type="compositionally biased region" description="Pro residues" evidence="1">
    <location>
        <begin position="10"/>
        <end position="20"/>
    </location>
</feature>
<dbReference type="EMBL" id="JAJSOW010000003">
    <property type="protein sequence ID" value="KAI9194658.1"/>
    <property type="molecule type" value="Genomic_DNA"/>
</dbReference>
<reference evidence="2" key="1">
    <citation type="journal article" date="2022" name="Plant J.">
        <title>Strategies of tolerance reflected in two North American maple genomes.</title>
        <authorList>
            <person name="McEvoy S.L."/>
            <person name="Sezen U.U."/>
            <person name="Trouern-Trend A."/>
            <person name="McMahon S.M."/>
            <person name="Schaberg P.G."/>
            <person name="Yang J."/>
            <person name="Wegrzyn J.L."/>
            <person name="Swenson N.G."/>
        </authorList>
    </citation>
    <scope>NUCLEOTIDE SEQUENCE</scope>
    <source>
        <strain evidence="2">91603</strain>
    </source>
</reference>
<gene>
    <name evidence="2" type="ORF">LWI28_008008</name>
</gene>
<proteinExistence type="predicted"/>
<evidence type="ECO:0000313" key="2">
    <source>
        <dbReference type="EMBL" id="KAI9194658.1"/>
    </source>
</evidence>
<sequence length="114" mass="13051">MYGWQAKISSPPPPTHPTPTPHFHHHHHHHHRSHQYEYYDQHQSYYVYCGPQVVTVIREPVIDSYQAAQLYGGTVTIEYAHVLAEEANNTILAGMDAQLGKLLKKENLLEAISL</sequence>